<proteinExistence type="predicted"/>
<dbReference type="SUPFAM" id="SSF52540">
    <property type="entry name" value="P-loop containing nucleoside triphosphate hydrolases"/>
    <property type="match status" value="1"/>
</dbReference>
<evidence type="ECO:0000256" key="2">
    <source>
        <dbReference type="ARBA" id="ARBA00022840"/>
    </source>
</evidence>
<protein>
    <recommendedName>
        <fullName evidence="6">MinD/ParA family protein</fullName>
    </recommendedName>
</protein>
<evidence type="ECO:0000313" key="4">
    <source>
        <dbReference type="EMBL" id="PIZ36384.1"/>
    </source>
</evidence>
<dbReference type="GO" id="GO:0005829">
    <property type="term" value="C:cytosol"/>
    <property type="evidence" value="ECO:0007669"/>
    <property type="project" value="TreeGrafter"/>
</dbReference>
<dbReference type="PANTHER" id="PTHR43384:SF4">
    <property type="entry name" value="CELLULOSE BIOSYNTHESIS PROTEIN BCSQ-RELATED"/>
    <property type="match status" value="1"/>
</dbReference>
<dbReference type="RefSeq" id="WP_286677726.1">
    <property type="nucleotide sequence ID" value="NZ_MNXI01000027.1"/>
</dbReference>
<reference evidence="5" key="1">
    <citation type="submission" date="2017-09" db="EMBL/GenBank/DDBJ databases">
        <title>Depth-based differentiation of microbial function through sediment-hosted aquifers and enrichment of novel symbionts in the deep terrestrial subsurface.</title>
        <authorList>
            <person name="Probst A.J."/>
            <person name="Ladd B."/>
            <person name="Jarett J.K."/>
            <person name="Geller-Mcgrath D.E."/>
            <person name="Sieber C.M.K."/>
            <person name="Emerson J.B."/>
            <person name="Anantharaman K."/>
            <person name="Thomas B.C."/>
            <person name="Malmstrom R."/>
            <person name="Stieglmeier M."/>
            <person name="Klingl A."/>
            <person name="Woyke T."/>
            <person name="Ryan C.M."/>
            <person name="Banfield J.F."/>
        </authorList>
    </citation>
    <scope>NUCLEOTIDE SEQUENCE [LARGE SCALE GENOMIC DNA]</scope>
</reference>
<dbReference type="GO" id="GO:0016887">
    <property type="term" value="F:ATP hydrolysis activity"/>
    <property type="evidence" value="ECO:0007669"/>
    <property type="project" value="TreeGrafter"/>
</dbReference>
<evidence type="ECO:0000313" key="5">
    <source>
        <dbReference type="Proteomes" id="UP000230956"/>
    </source>
</evidence>
<dbReference type="Proteomes" id="UP000230956">
    <property type="component" value="Unassembled WGS sequence"/>
</dbReference>
<evidence type="ECO:0000256" key="1">
    <source>
        <dbReference type="ARBA" id="ARBA00022741"/>
    </source>
</evidence>
<gene>
    <name evidence="4" type="ORF">COY37_08785</name>
</gene>
<dbReference type="InterPro" id="IPR033756">
    <property type="entry name" value="YlxH/NBP35"/>
</dbReference>
<evidence type="ECO:0000256" key="3">
    <source>
        <dbReference type="SAM" id="MobiDB-lite"/>
    </source>
</evidence>
<keyword evidence="1" id="KW-0547">Nucleotide-binding</keyword>
<dbReference type="AlphaFoldDB" id="A0A2M7T6C3"/>
<organism evidence="4 5">
    <name type="scientific">Candidatus Aquicultor secundus</name>
    <dbReference type="NCBI Taxonomy" id="1973895"/>
    <lineage>
        <taxon>Bacteria</taxon>
        <taxon>Bacillati</taxon>
        <taxon>Actinomycetota</taxon>
        <taxon>Candidatus Aquicultoria</taxon>
        <taxon>Candidatus Aquicultorales</taxon>
        <taxon>Candidatus Aquicultoraceae</taxon>
        <taxon>Candidatus Aquicultor</taxon>
    </lineage>
</organism>
<dbReference type="Pfam" id="PF10609">
    <property type="entry name" value="ParA"/>
    <property type="match status" value="1"/>
</dbReference>
<comment type="caution">
    <text evidence="4">The sequence shown here is derived from an EMBL/GenBank/DDBJ whole genome shotgun (WGS) entry which is preliminary data.</text>
</comment>
<name>A0A2M7T6C3_9ACTN</name>
<dbReference type="GO" id="GO:0051782">
    <property type="term" value="P:negative regulation of cell division"/>
    <property type="evidence" value="ECO:0007669"/>
    <property type="project" value="TreeGrafter"/>
</dbReference>
<dbReference type="PANTHER" id="PTHR43384">
    <property type="entry name" value="SEPTUM SITE-DETERMINING PROTEIN MIND HOMOLOG, CHLOROPLASTIC-RELATED"/>
    <property type="match status" value="1"/>
</dbReference>
<accession>A0A2M7T6C3</accession>
<keyword evidence="2" id="KW-0067">ATP-binding</keyword>
<dbReference type="CDD" id="cd02038">
    <property type="entry name" value="FlhG-like"/>
    <property type="match status" value="1"/>
</dbReference>
<dbReference type="GO" id="GO:0005524">
    <property type="term" value="F:ATP binding"/>
    <property type="evidence" value="ECO:0007669"/>
    <property type="project" value="UniProtKB-KW"/>
</dbReference>
<dbReference type="InterPro" id="IPR050625">
    <property type="entry name" value="ParA/MinD_ATPase"/>
</dbReference>
<feature type="region of interest" description="Disordered" evidence="3">
    <location>
        <begin position="62"/>
        <end position="84"/>
    </location>
</feature>
<dbReference type="InterPro" id="IPR033875">
    <property type="entry name" value="FlhG"/>
</dbReference>
<dbReference type="InterPro" id="IPR027417">
    <property type="entry name" value="P-loop_NTPase"/>
</dbReference>
<dbReference type="Gene3D" id="3.40.50.300">
    <property type="entry name" value="P-loop containing nucleotide triphosphate hydrolases"/>
    <property type="match status" value="1"/>
</dbReference>
<dbReference type="EMBL" id="PFNG01000205">
    <property type="protein sequence ID" value="PIZ36384.1"/>
    <property type="molecule type" value="Genomic_DNA"/>
</dbReference>
<sequence>MNDQAKKLRELAQKIREERERANLIIDPMARTPEKAPVEQSIIPEIKTPAARLATKSYVDVAPDVSDNVPPAAEETRQPEGEIIDITPAVRPLPVEPEPLLPVPVQPPQIQPEPIQPEKPKPVPKMVVGVSPTPAPAASTFSTRVIAISSGKGGVGKSNLVANLGIALAMRGKKVILLDADLGLANIDVLFGINPKYNLKNLVDGDKTMQEILVTGPHSIKIVPGGSGIPELANLSDEQQQKLLESFVSLEREADITLIDTGAGIAKDIISFILAAREALIITTPEPTAITDAYGLIKVLTQRDPNVDIKIVVNMVSSEKEGQEIAGRIVMATRQFLNKRIEPVGYIVSDPSVNMSVRKQQPFILGYPGARASKCIKQIAASLDQVSTDDIQITGRNGLRGFLSRLFER</sequence>
<dbReference type="GO" id="GO:0009898">
    <property type="term" value="C:cytoplasmic side of plasma membrane"/>
    <property type="evidence" value="ECO:0007669"/>
    <property type="project" value="TreeGrafter"/>
</dbReference>
<evidence type="ECO:0008006" key="6">
    <source>
        <dbReference type="Google" id="ProtNLM"/>
    </source>
</evidence>